<keyword evidence="1" id="KW-0677">Repeat</keyword>
<feature type="repeat" description="PPR" evidence="2">
    <location>
        <begin position="190"/>
        <end position="224"/>
    </location>
</feature>
<accession>A0A9D4ZS78</accession>
<dbReference type="EMBL" id="JABFUD020000002">
    <property type="protein sequence ID" value="KAI5083632.1"/>
    <property type="molecule type" value="Genomic_DNA"/>
</dbReference>
<dbReference type="NCBIfam" id="TIGR00756">
    <property type="entry name" value="PPR"/>
    <property type="match status" value="5"/>
</dbReference>
<feature type="repeat" description="PPR" evidence="2">
    <location>
        <begin position="292"/>
        <end position="326"/>
    </location>
</feature>
<dbReference type="PROSITE" id="PS51375">
    <property type="entry name" value="PPR"/>
    <property type="match status" value="5"/>
</dbReference>
<evidence type="ECO:0000313" key="3">
    <source>
        <dbReference type="EMBL" id="KAI5083632.1"/>
    </source>
</evidence>
<dbReference type="GO" id="GO:0003723">
    <property type="term" value="F:RNA binding"/>
    <property type="evidence" value="ECO:0007669"/>
    <property type="project" value="InterPro"/>
</dbReference>
<keyword evidence="4" id="KW-1185">Reference proteome</keyword>
<feature type="repeat" description="PPR" evidence="2">
    <location>
        <begin position="394"/>
        <end position="428"/>
    </location>
</feature>
<proteinExistence type="predicted"/>
<dbReference type="FunFam" id="1.25.40.10:FF:000031">
    <property type="entry name" value="Pentatricopeptide repeat-containing protein mitochondrial"/>
    <property type="match status" value="2"/>
</dbReference>
<dbReference type="GO" id="GO:0009451">
    <property type="term" value="P:RNA modification"/>
    <property type="evidence" value="ECO:0007669"/>
    <property type="project" value="InterPro"/>
</dbReference>
<dbReference type="FunFam" id="1.25.40.10:FF:000073">
    <property type="entry name" value="Pentatricopeptide repeat-containing protein chloroplastic"/>
    <property type="match status" value="2"/>
</dbReference>
<dbReference type="PANTHER" id="PTHR47926">
    <property type="entry name" value="PENTATRICOPEPTIDE REPEAT-CONTAINING PROTEIN"/>
    <property type="match status" value="1"/>
</dbReference>
<gene>
    <name evidence="3" type="ORF">GOP47_0003375</name>
</gene>
<dbReference type="AlphaFoldDB" id="A0A9D4ZS78"/>
<dbReference type="PANTHER" id="PTHR47926:SF533">
    <property type="entry name" value="DYW DOMAIN-CONTAINING PROTEIN"/>
    <property type="match status" value="1"/>
</dbReference>
<dbReference type="InterPro" id="IPR046960">
    <property type="entry name" value="PPR_At4g14850-like_plant"/>
</dbReference>
<sequence length="545" mass="59532">MNTAKIAAIKATQTNMERKRMRLSFVSSLKDCANKKDLYQGSRIHADIRDSGFLETDTYLGNMLVSMYIKCGEPVRAQQVFEELPARDAVSWNTLIAGYTQQGQGQEAQGCFQQMQSEGLTPDAITYACILKACGSTQDDDMGIKIHADIVSQGMLQKDVVLGTALVDMYAKCGLPQKAQRVLEELRVRDIVSWSALIAGYVQQEQGQEALSCFQRMRSEGLSPDAITYACILKACASTQDADMGIQIHHDIVSQGMLQNNVVLGTALVDMYAKCGLLQKAQKVLEELRVWDAVSWSALIAGYAQQEQGQKALGCFQRMQSEGLSPDAITYACILKACGSMQDADMGIKIHADIVSQGLLQKNVVLGNALVDMYAKCDALQTAQKVLEELPIRNVVSWSALIAGYAQQEQGQKALGCFQRMQSEGLSPDAITYACILKACGSTQDADMGRKIHADIVSQGLLKKDVVLGNALVDMFAKCGALQKAQKVLEELPVRDVDSWNALIAGYAEQGQGEEALSCFQRMQSERVSPNSVTYTFILKAMLTS</sequence>
<dbReference type="Proteomes" id="UP000886520">
    <property type="component" value="Chromosome 3"/>
</dbReference>
<evidence type="ECO:0008006" key="5">
    <source>
        <dbReference type="Google" id="ProtNLM"/>
    </source>
</evidence>
<feature type="repeat" description="PPR" evidence="2">
    <location>
        <begin position="496"/>
        <end position="530"/>
    </location>
</feature>
<evidence type="ECO:0000256" key="2">
    <source>
        <dbReference type="PROSITE-ProRule" id="PRU00708"/>
    </source>
</evidence>
<reference evidence="3" key="1">
    <citation type="submission" date="2021-01" db="EMBL/GenBank/DDBJ databases">
        <title>Adiantum capillus-veneris genome.</title>
        <authorList>
            <person name="Fang Y."/>
            <person name="Liao Q."/>
        </authorList>
    </citation>
    <scope>NUCLEOTIDE SEQUENCE</scope>
    <source>
        <strain evidence="3">H3</strain>
        <tissue evidence="3">Leaf</tissue>
    </source>
</reference>
<evidence type="ECO:0000256" key="1">
    <source>
        <dbReference type="ARBA" id="ARBA00022737"/>
    </source>
</evidence>
<dbReference type="Pfam" id="PF01535">
    <property type="entry name" value="PPR"/>
    <property type="match status" value="3"/>
</dbReference>
<dbReference type="InterPro" id="IPR011990">
    <property type="entry name" value="TPR-like_helical_dom_sf"/>
</dbReference>
<dbReference type="Pfam" id="PF13041">
    <property type="entry name" value="PPR_2"/>
    <property type="match status" value="5"/>
</dbReference>
<name>A0A9D4ZS78_ADICA</name>
<dbReference type="InterPro" id="IPR002885">
    <property type="entry name" value="PPR_rpt"/>
</dbReference>
<dbReference type="FunFam" id="1.25.40.10:FF:000227">
    <property type="entry name" value="Pentatricopeptide repeat-containing protein At3g13880"/>
    <property type="match status" value="1"/>
</dbReference>
<evidence type="ECO:0000313" key="4">
    <source>
        <dbReference type="Proteomes" id="UP000886520"/>
    </source>
</evidence>
<protein>
    <recommendedName>
        <fullName evidence="5">Pentatricopeptide repeat-containing protein</fullName>
    </recommendedName>
</protein>
<organism evidence="3 4">
    <name type="scientific">Adiantum capillus-veneris</name>
    <name type="common">Maidenhair fern</name>
    <dbReference type="NCBI Taxonomy" id="13818"/>
    <lineage>
        <taxon>Eukaryota</taxon>
        <taxon>Viridiplantae</taxon>
        <taxon>Streptophyta</taxon>
        <taxon>Embryophyta</taxon>
        <taxon>Tracheophyta</taxon>
        <taxon>Polypodiopsida</taxon>
        <taxon>Polypodiidae</taxon>
        <taxon>Polypodiales</taxon>
        <taxon>Pteridineae</taxon>
        <taxon>Pteridaceae</taxon>
        <taxon>Vittarioideae</taxon>
        <taxon>Adiantum</taxon>
    </lineage>
</organism>
<feature type="repeat" description="PPR" evidence="2">
    <location>
        <begin position="88"/>
        <end position="122"/>
    </location>
</feature>
<dbReference type="Gene3D" id="1.25.40.10">
    <property type="entry name" value="Tetratricopeptide repeat domain"/>
    <property type="match status" value="5"/>
</dbReference>
<comment type="caution">
    <text evidence="3">The sequence shown here is derived from an EMBL/GenBank/DDBJ whole genome shotgun (WGS) entry which is preliminary data.</text>
</comment>
<dbReference type="OrthoDB" id="185373at2759"/>